<accession>A0ABN0J5J2</accession>
<evidence type="ECO:0000313" key="1">
    <source>
        <dbReference type="EMBL" id="EMN02279.1"/>
    </source>
</evidence>
<dbReference type="SUPFAM" id="SSF48403">
    <property type="entry name" value="Ankyrin repeat"/>
    <property type="match status" value="1"/>
</dbReference>
<keyword evidence="2" id="KW-1185">Reference proteome</keyword>
<proteinExistence type="predicted"/>
<dbReference type="Proteomes" id="UP000012099">
    <property type="component" value="Unassembled WGS sequence"/>
</dbReference>
<dbReference type="Gene3D" id="1.25.40.20">
    <property type="entry name" value="Ankyrin repeat-containing domain"/>
    <property type="match status" value="1"/>
</dbReference>
<sequence length="95" mass="10195">MIRFLLSKGADPNLSDERGEITAVYGLSLESVFALLGAKADPYLETTSGINPAVLAADLCSLPLLQILKKAGVDLNRPTKKGFLPIHTTKDFLLP</sequence>
<evidence type="ECO:0008006" key="3">
    <source>
        <dbReference type="Google" id="ProtNLM"/>
    </source>
</evidence>
<dbReference type="InterPro" id="IPR036770">
    <property type="entry name" value="Ankyrin_rpt-contain_sf"/>
</dbReference>
<name>A0ABN0J5J2_9LEPT</name>
<protein>
    <recommendedName>
        <fullName evidence="3">Ankyrin repeat protein</fullName>
    </recommendedName>
</protein>
<organism evidence="1 2">
    <name type="scientific">Leptospira noguchii str. 2007001578</name>
    <dbReference type="NCBI Taxonomy" id="1049974"/>
    <lineage>
        <taxon>Bacteria</taxon>
        <taxon>Pseudomonadati</taxon>
        <taxon>Spirochaetota</taxon>
        <taxon>Spirochaetia</taxon>
        <taxon>Leptospirales</taxon>
        <taxon>Leptospiraceae</taxon>
        <taxon>Leptospira</taxon>
    </lineage>
</organism>
<evidence type="ECO:0000313" key="2">
    <source>
        <dbReference type="Proteomes" id="UP000012099"/>
    </source>
</evidence>
<reference evidence="1 2" key="1">
    <citation type="submission" date="2013-01" db="EMBL/GenBank/DDBJ databases">
        <authorList>
            <person name="Harkins D.M."/>
            <person name="Durkin A.S."/>
            <person name="Brinkac L.M."/>
            <person name="Haft D.H."/>
            <person name="Selengut J.D."/>
            <person name="Sanka R."/>
            <person name="DePew J."/>
            <person name="Purushe J."/>
            <person name="Whelen A.C."/>
            <person name="Vinetz J.M."/>
            <person name="Sutton G.G."/>
            <person name="Nierman W.C."/>
            <person name="Fouts D.E."/>
        </authorList>
    </citation>
    <scope>NUCLEOTIDE SEQUENCE [LARGE SCALE GENOMIC DNA]</scope>
    <source>
        <strain evidence="1 2">2007001578</strain>
    </source>
</reference>
<comment type="caution">
    <text evidence="1">The sequence shown here is derived from an EMBL/GenBank/DDBJ whole genome shotgun (WGS) entry which is preliminary data.</text>
</comment>
<gene>
    <name evidence="1" type="ORF">LEP1GSC035_4528</name>
</gene>
<dbReference type="EMBL" id="AHMH02000021">
    <property type="protein sequence ID" value="EMN02279.1"/>
    <property type="molecule type" value="Genomic_DNA"/>
</dbReference>